<dbReference type="InterPro" id="IPR050232">
    <property type="entry name" value="FBL13/AtMIF1-like"/>
</dbReference>
<evidence type="ECO:0000313" key="2">
    <source>
        <dbReference type="EMBL" id="KAK1411929.1"/>
    </source>
</evidence>
<proteinExistence type="predicted"/>
<accession>A0AAD8JY48</accession>
<evidence type="ECO:0000313" key="3">
    <source>
        <dbReference type="Proteomes" id="UP001229421"/>
    </source>
</evidence>
<name>A0AAD8JY48_TARER</name>
<organism evidence="2 3">
    <name type="scientific">Tagetes erecta</name>
    <name type="common">African marigold</name>
    <dbReference type="NCBI Taxonomy" id="13708"/>
    <lineage>
        <taxon>Eukaryota</taxon>
        <taxon>Viridiplantae</taxon>
        <taxon>Streptophyta</taxon>
        <taxon>Embryophyta</taxon>
        <taxon>Tracheophyta</taxon>
        <taxon>Spermatophyta</taxon>
        <taxon>Magnoliopsida</taxon>
        <taxon>eudicotyledons</taxon>
        <taxon>Gunneridae</taxon>
        <taxon>Pentapetalae</taxon>
        <taxon>asterids</taxon>
        <taxon>campanulids</taxon>
        <taxon>Asterales</taxon>
        <taxon>Asteraceae</taxon>
        <taxon>Asteroideae</taxon>
        <taxon>Heliantheae alliance</taxon>
        <taxon>Tageteae</taxon>
        <taxon>Tagetes</taxon>
    </lineage>
</organism>
<dbReference type="SMART" id="SM00579">
    <property type="entry name" value="FBD"/>
    <property type="match status" value="1"/>
</dbReference>
<keyword evidence="3" id="KW-1185">Reference proteome</keyword>
<dbReference type="PANTHER" id="PTHR31900">
    <property type="entry name" value="F-BOX/RNI SUPERFAMILY PROTEIN-RELATED"/>
    <property type="match status" value="1"/>
</dbReference>
<gene>
    <name evidence="2" type="ORF">QVD17_32789</name>
</gene>
<evidence type="ECO:0000259" key="1">
    <source>
        <dbReference type="SMART" id="SM00579"/>
    </source>
</evidence>
<dbReference type="PANTHER" id="PTHR31900:SF30">
    <property type="entry name" value="SUPERFAMILY PROTEIN, PUTATIVE-RELATED"/>
    <property type="match status" value="1"/>
</dbReference>
<feature type="domain" description="FBD" evidence="1">
    <location>
        <begin position="112"/>
        <end position="189"/>
    </location>
</feature>
<dbReference type="AlphaFoldDB" id="A0AAD8JY48"/>
<dbReference type="InterPro" id="IPR006566">
    <property type="entry name" value="FBD"/>
</dbReference>
<dbReference type="EMBL" id="JAUHHV010000009">
    <property type="protein sequence ID" value="KAK1411929.1"/>
    <property type="molecule type" value="Genomic_DNA"/>
</dbReference>
<protein>
    <recommendedName>
        <fullName evidence="1">FBD domain-containing protein</fullName>
    </recommendedName>
</protein>
<sequence>MFSDDIRDIGDSTVTNLFESFSMVEDLSIWLSTIMCFVQDVVPRVLPTPLIHLKYLYVGHMNFAFKDGLPILLFLIRSSPNLEKLQIQIFDDLWVTESRERPSTLESLECYSDIWLERLNVLEISYFSNEKMELDLELDFMTFILAKSPVLKKVKICLWRDINEDDELHISRTLLSSQRASPMTEIIVERDNFDYGAV</sequence>
<reference evidence="2" key="1">
    <citation type="journal article" date="2023" name="bioRxiv">
        <title>Improved chromosome-level genome assembly for marigold (Tagetes erecta).</title>
        <authorList>
            <person name="Jiang F."/>
            <person name="Yuan L."/>
            <person name="Wang S."/>
            <person name="Wang H."/>
            <person name="Xu D."/>
            <person name="Wang A."/>
            <person name="Fan W."/>
        </authorList>
    </citation>
    <scope>NUCLEOTIDE SEQUENCE</scope>
    <source>
        <strain evidence="2">WSJ</strain>
        <tissue evidence="2">Leaf</tissue>
    </source>
</reference>
<dbReference type="Proteomes" id="UP001229421">
    <property type="component" value="Unassembled WGS sequence"/>
</dbReference>
<comment type="caution">
    <text evidence="2">The sequence shown here is derived from an EMBL/GenBank/DDBJ whole genome shotgun (WGS) entry which is preliminary data.</text>
</comment>